<name>A0A0B4GVM5_METGA</name>
<gene>
    <name evidence="2" type="ORF">MGU_08963</name>
</gene>
<evidence type="ECO:0000256" key="1">
    <source>
        <dbReference type="SAM" id="MobiDB-lite"/>
    </source>
</evidence>
<evidence type="ECO:0000313" key="2">
    <source>
        <dbReference type="EMBL" id="KID83772.1"/>
    </source>
</evidence>
<feature type="region of interest" description="Disordered" evidence="1">
    <location>
        <begin position="1"/>
        <end position="71"/>
    </location>
</feature>
<evidence type="ECO:0000313" key="3">
    <source>
        <dbReference type="Proteomes" id="UP000031192"/>
    </source>
</evidence>
<dbReference type="Proteomes" id="UP000031192">
    <property type="component" value="Unassembled WGS sequence"/>
</dbReference>
<reference evidence="2 3" key="1">
    <citation type="journal article" date="2014" name="Proc. Natl. Acad. Sci. U.S.A.">
        <title>Trajectory and genomic determinants of fungal-pathogen speciation and host adaptation.</title>
        <authorList>
            <person name="Hu X."/>
            <person name="Xiao G."/>
            <person name="Zheng P."/>
            <person name="Shang Y."/>
            <person name="Su Y."/>
            <person name="Zhang X."/>
            <person name="Liu X."/>
            <person name="Zhan S."/>
            <person name="St Leger R.J."/>
            <person name="Wang C."/>
        </authorList>
    </citation>
    <scope>NUCLEOTIDE SEQUENCE [LARGE SCALE GENOMIC DNA]</scope>
    <source>
        <strain evidence="2 3">ARSEF 977</strain>
    </source>
</reference>
<feature type="compositionally biased region" description="Basic and acidic residues" evidence="1">
    <location>
        <begin position="8"/>
        <end position="18"/>
    </location>
</feature>
<dbReference type="AlphaFoldDB" id="A0A0B4GVM5"/>
<sequence>MRSFCGKRGRDDGRRPEEAACSDCPKRNHTSILNDLSESKLESAHAATPERSPASPASLTKFKPNRQSLGGPEVRGVLLGTWRDSNVPDDKKKHAVVGFIDVRDRLRTRIQPNTKKGESLAEDYPLPPGTGRSWVTFERVIFSDHLIGLDQFQVKEYTRIRSDVPPEESEEQRMAAESSAVQEAIRRVEENPALGKPIRPPAIAYGPNIPEHPQPPVRADPKRRKVSIGFAAVNPAALSEPELPANRLHSVKAAERISALAQREIARVEAAQGRADRHAIDREQAAVATADVATAAAAAASHIPIDHHHKGNGRLLSNESEYMQRLNEALARQDTLRMKGGPYDAKVYDGVKYERKATGPFKGKLVSQGTIIDIDGEEHVEYRVLTKPSFF</sequence>
<proteinExistence type="predicted"/>
<feature type="region of interest" description="Disordered" evidence="1">
    <location>
        <begin position="190"/>
        <end position="220"/>
    </location>
</feature>
<accession>A0A0B4GVM5</accession>
<keyword evidence="3" id="KW-1185">Reference proteome</keyword>
<dbReference type="HOGENOM" id="CLU_059216_0_0_1"/>
<organism evidence="2 3">
    <name type="scientific">Metarhizium guizhouense (strain ARSEF 977)</name>
    <dbReference type="NCBI Taxonomy" id="1276136"/>
    <lineage>
        <taxon>Eukaryota</taxon>
        <taxon>Fungi</taxon>
        <taxon>Dikarya</taxon>
        <taxon>Ascomycota</taxon>
        <taxon>Pezizomycotina</taxon>
        <taxon>Sordariomycetes</taxon>
        <taxon>Hypocreomycetidae</taxon>
        <taxon>Hypocreales</taxon>
        <taxon>Clavicipitaceae</taxon>
        <taxon>Metarhizium</taxon>
    </lineage>
</organism>
<dbReference type="EMBL" id="AZNH01000053">
    <property type="protein sequence ID" value="KID83772.1"/>
    <property type="molecule type" value="Genomic_DNA"/>
</dbReference>
<protein>
    <submittedName>
        <fullName evidence="2">Uncharacterized protein</fullName>
    </submittedName>
</protein>
<comment type="caution">
    <text evidence="2">The sequence shown here is derived from an EMBL/GenBank/DDBJ whole genome shotgun (WGS) entry which is preliminary data.</text>
</comment>